<feature type="domain" description="C2H2-type" evidence="8">
    <location>
        <begin position="215"/>
        <end position="236"/>
    </location>
</feature>
<evidence type="ECO:0000256" key="5">
    <source>
        <dbReference type="ARBA" id="ARBA00022833"/>
    </source>
</evidence>
<dbReference type="PANTHER" id="PTHR24406">
    <property type="entry name" value="TRANSCRIPTIONAL REPRESSOR CTCFL-RELATED"/>
    <property type="match status" value="1"/>
</dbReference>
<dbReference type="EMBL" id="CAEX01007066">
    <property type="protein sequence ID" value="CCD21130.1"/>
    <property type="molecule type" value="Genomic_DNA"/>
</dbReference>
<evidence type="ECO:0000256" key="1">
    <source>
        <dbReference type="ARBA" id="ARBA00004123"/>
    </source>
</evidence>
<evidence type="ECO:0000256" key="6">
    <source>
        <dbReference type="ARBA" id="ARBA00023242"/>
    </source>
</evidence>
<dbReference type="InterPro" id="IPR013087">
    <property type="entry name" value="Znf_C2H2_type"/>
</dbReference>
<feature type="non-terminal residue" evidence="9">
    <location>
        <position position="439"/>
    </location>
</feature>
<dbReference type="SMART" id="SM00355">
    <property type="entry name" value="ZnF_C2H2"/>
    <property type="match status" value="5"/>
</dbReference>
<comment type="subcellular location">
    <subcellularLocation>
        <location evidence="1">Nucleus</location>
    </subcellularLocation>
</comment>
<evidence type="ECO:0000256" key="2">
    <source>
        <dbReference type="ARBA" id="ARBA00022723"/>
    </source>
</evidence>
<evidence type="ECO:0000256" key="4">
    <source>
        <dbReference type="ARBA" id="ARBA00022771"/>
    </source>
</evidence>
<accession>F9WU82</accession>
<keyword evidence="2" id="KW-0479">Metal-binding</keyword>
<keyword evidence="4" id="KW-0863">Zinc-finger</keyword>
<dbReference type="PROSITE" id="PS00028">
    <property type="entry name" value="ZINC_FINGER_C2H2_1"/>
    <property type="match status" value="2"/>
</dbReference>
<feature type="compositionally biased region" description="Basic and acidic residues" evidence="7">
    <location>
        <begin position="203"/>
        <end position="212"/>
    </location>
</feature>
<feature type="region of interest" description="Disordered" evidence="7">
    <location>
        <begin position="1"/>
        <end position="28"/>
    </location>
</feature>
<evidence type="ECO:0000256" key="3">
    <source>
        <dbReference type="ARBA" id="ARBA00022737"/>
    </source>
</evidence>
<evidence type="ECO:0000256" key="7">
    <source>
        <dbReference type="SAM" id="MobiDB-lite"/>
    </source>
</evidence>
<feature type="region of interest" description="Disordered" evidence="7">
    <location>
        <begin position="348"/>
        <end position="379"/>
    </location>
</feature>
<feature type="region of interest" description="Disordered" evidence="7">
    <location>
        <begin position="148"/>
        <end position="213"/>
    </location>
</feature>
<name>F9WU82_TRYVY</name>
<reference evidence="9 10" key="1">
    <citation type="journal article" date="2012" name="Proc. Natl. Acad. Sci. U.S.A.">
        <title>Antigenic diversity is generated by distinct evolutionary mechanisms in African trypanosome species.</title>
        <authorList>
            <person name="Jackson A.P."/>
            <person name="Berry A."/>
            <person name="Aslett M."/>
            <person name="Allison H.C."/>
            <person name="Burton P."/>
            <person name="Vavrova-Anderson J."/>
            <person name="Brown R."/>
            <person name="Browne H."/>
            <person name="Corton N."/>
            <person name="Hauser H."/>
            <person name="Gamble J."/>
            <person name="Gilderthorp R."/>
            <person name="Marcello L."/>
            <person name="McQuillan J."/>
            <person name="Otto T.D."/>
            <person name="Quail M.A."/>
            <person name="Sanders M.J."/>
            <person name="van Tonder A."/>
            <person name="Ginger M.L."/>
            <person name="Field M.C."/>
            <person name="Barry J.D."/>
            <person name="Hertz-Fowler C."/>
            <person name="Berriman M."/>
        </authorList>
    </citation>
    <scope>NUCLEOTIDE SEQUENCE</scope>
    <source>
        <strain evidence="9 10">Y486</strain>
    </source>
</reference>
<keyword evidence="10" id="KW-1185">Reference proteome</keyword>
<dbReference type="InterPro" id="IPR050888">
    <property type="entry name" value="ZnF_C2H2-type_TF"/>
</dbReference>
<feature type="domain" description="C2H2-type" evidence="8">
    <location>
        <begin position="33"/>
        <end position="54"/>
    </location>
</feature>
<evidence type="ECO:0000313" key="10">
    <source>
        <dbReference type="Proteomes" id="UP000009027"/>
    </source>
</evidence>
<keyword evidence="5" id="KW-0862">Zinc</keyword>
<gene>
    <name evidence="9" type="ORF">TvY486_0040420</name>
</gene>
<evidence type="ECO:0000313" key="9">
    <source>
        <dbReference type="EMBL" id="CCD21130.1"/>
    </source>
</evidence>
<evidence type="ECO:0000259" key="8">
    <source>
        <dbReference type="PROSITE" id="PS00028"/>
    </source>
</evidence>
<dbReference type="VEuPathDB" id="TriTrypDB:TvY486_0040420"/>
<proteinExistence type="predicted"/>
<dbReference type="AlphaFoldDB" id="F9WU82"/>
<feature type="compositionally biased region" description="Basic and acidic residues" evidence="7">
    <location>
        <begin position="12"/>
        <end position="22"/>
    </location>
</feature>
<dbReference type="GO" id="GO:0008270">
    <property type="term" value="F:zinc ion binding"/>
    <property type="evidence" value="ECO:0007669"/>
    <property type="project" value="UniProtKB-KW"/>
</dbReference>
<organism evidence="9 10">
    <name type="scientific">Trypanosoma vivax (strain Y486)</name>
    <dbReference type="NCBI Taxonomy" id="1055687"/>
    <lineage>
        <taxon>Eukaryota</taxon>
        <taxon>Discoba</taxon>
        <taxon>Euglenozoa</taxon>
        <taxon>Kinetoplastea</taxon>
        <taxon>Metakinetoplastina</taxon>
        <taxon>Trypanosomatida</taxon>
        <taxon>Trypanosomatidae</taxon>
        <taxon>Trypanosoma</taxon>
        <taxon>Duttonella</taxon>
    </lineage>
</organism>
<sequence length="439" mass="49976">MATHPPDVVPTVEERPKRPREENETEGGNTLKCPWCAKKYVAHTWLRKHMVQKHPEKQLSSGPKGAQDAPVSDGEAEQEEHEQTEFVCRQCHRVLKSKKWLTRHKCETTSSINSEDSNVAEQPVTAACPICSKEYHYRWLLRHVLTKDPGHDESLRPQPRAKPKRKETRTEAQPQGEGSVSLESPGGGEVDVERPRKRPRLGRHTEEEEGRGHVCGRCGSACKQWYSLVWHTRMHHKHATTVKRKMKDGTVAATPLLQRSLQCPYCLMKCALKQCLTMHLQAKRGQPRREARHNSLKVECKETAAHLLECPSLRELRRKHRLETLKDGELFFNAQLATFLKELFKLESPSAPTPDEPELRPARGVKRHRSPTELDTTYSPSAAARQIGVCTARGMRKRVREADSSSKAICFNVPPDEARMRLLSRSTSPACLRSHGRDR</sequence>
<keyword evidence="9" id="KW-0808">Transferase</keyword>
<keyword evidence="3" id="KW-0677">Repeat</keyword>
<dbReference type="GO" id="GO:0005634">
    <property type="term" value="C:nucleus"/>
    <property type="evidence" value="ECO:0007669"/>
    <property type="project" value="UniProtKB-SubCell"/>
</dbReference>
<feature type="compositionally biased region" description="Polar residues" evidence="7">
    <location>
        <begin position="171"/>
        <end position="182"/>
    </location>
</feature>
<dbReference type="GO" id="GO:0003964">
    <property type="term" value="F:RNA-directed DNA polymerase activity"/>
    <property type="evidence" value="ECO:0007669"/>
    <property type="project" value="UniProtKB-KW"/>
</dbReference>
<keyword evidence="6" id="KW-0539">Nucleus</keyword>
<keyword evidence="9" id="KW-0695">RNA-directed DNA polymerase</keyword>
<keyword evidence="9" id="KW-0548">Nucleotidyltransferase</keyword>
<protein>
    <submittedName>
        <fullName evidence="9">Reverse transcriptase (RNA-dependent DNA polymerase)</fullName>
    </submittedName>
</protein>
<dbReference type="Proteomes" id="UP000009027">
    <property type="component" value="Unassembled WGS sequence"/>
</dbReference>
<feature type="region of interest" description="Disordered" evidence="7">
    <location>
        <begin position="51"/>
        <end position="83"/>
    </location>
</feature>